<gene>
    <name evidence="2" type="ORF">PYX00_008194</name>
</gene>
<protein>
    <submittedName>
        <fullName evidence="2">Uncharacterized protein</fullName>
    </submittedName>
</protein>
<sequence>MSFLNSLQQYVSSGVASLSLSPKRFSLGRDHSSGGCGERDLSPEPVNSGRSASTGNVIASGGAAAYGFPKVVPPPGTTSPFLRARRKTIEGPPGSSGLDVPMTPRRVGSFRHQRPARTPLMFCRRRQSWPEFDQQATSG</sequence>
<evidence type="ECO:0000256" key="1">
    <source>
        <dbReference type="SAM" id="MobiDB-lite"/>
    </source>
</evidence>
<dbReference type="EMBL" id="JARGDH010000004">
    <property type="protein sequence ID" value="KAL0270923.1"/>
    <property type="molecule type" value="Genomic_DNA"/>
</dbReference>
<feature type="region of interest" description="Disordered" evidence="1">
    <location>
        <begin position="86"/>
        <end position="118"/>
    </location>
</feature>
<organism evidence="2">
    <name type="scientific">Menopon gallinae</name>
    <name type="common">poultry shaft louse</name>
    <dbReference type="NCBI Taxonomy" id="328185"/>
    <lineage>
        <taxon>Eukaryota</taxon>
        <taxon>Metazoa</taxon>
        <taxon>Ecdysozoa</taxon>
        <taxon>Arthropoda</taxon>
        <taxon>Hexapoda</taxon>
        <taxon>Insecta</taxon>
        <taxon>Pterygota</taxon>
        <taxon>Neoptera</taxon>
        <taxon>Paraneoptera</taxon>
        <taxon>Psocodea</taxon>
        <taxon>Troctomorpha</taxon>
        <taxon>Phthiraptera</taxon>
        <taxon>Amblycera</taxon>
        <taxon>Menoponidae</taxon>
        <taxon>Menopon</taxon>
    </lineage>
</organism>
<feature type="region of interest" description="Disordered" evidence="1">
    <location>
        <begin position="25"/>
        <end position="56"/>
    </location>
</feature>
<evidence type="ECO:0000313" key="2">
    <source>
        <dbReference type="EMBL" id="KAL0270923.1"/>
    </source>
</evidence>
<reference evidence="2" key="1">
    <citation type="journal article" date="2024" name="Gigascience">
        <title>Chromosome-level genome of the poultry shaft louse Menopon gallinae provides insight into the host-switching and adaptive evolution of parasitic lice.</title>
        <authorList>
            <person name="Xu Y."/>
            <person name="Ma L."/>
            <person name="Liu S."/>
            <person name="Liang Y."/>
            <person name="Liu Q."/>
            <person name="He Z."/>
            <person name="Tian L."/>
            <person name="Duan Y."/>
            <person name="Cai W."/>
            <person name="Li H."/>
            <person name="Song F."/>
        </authorList>
    </citation>
    <scope>NUCLEOTIDE SEQUENCE</scope>
    <source>
        <tissue evidence="2">Whole adult</tissue>
    </source>
</reference>
<comment type="caution">
    <text evidence="2">The sequence shown here is derived from an EMBL/GenBank/DDBJ whole genome shotgun (WGS) entry which is preliminary data.</text>
</comment>
<dbReference type="AlphaFoldDB" id="A0AAW2HM11"/>
<name>A0AAW2HM11_9NEOP</name>
<proteinExistence type="predicted"/>
<feature type="compositionally biased region" description="Basic and acidic residues" evidence="1">
    <location>
        <begin position="27"/>
        <end position="42"/>
    </location>
</feature>
<accession>A0AAW2HM11</accession>